<dbReference type="GeneID" id="31001377"/>
<dbReference type="OrthoDB" id="4330117at2759"/>
<protein>
    <recommendedName>
        <fullName evidence="4">Aflatoxin regulatory protein domain-containing protein</fullName>
    </recommendedName>
</protein>
<dbReference type="RefSeq" id="XP_020123254.1">
    <property type="nucleotide sequence ID" value="XM_020261306.1"/>
</dbReference>
<comment type="caution">
    <text evidence="2">The sequence shown here is derived from an EMBL/GenBank/DDBJ whole genome shotgun (WGS) entry which is preliminary data.</text>
</comment>
<organism evidence="2 3">
    <name type="scientific">Talaromyces atroroseus</name>
    <dbReference type="NCBI Taxonomy" id="1441469"/>
    <lineage>
        <taxon>Eukaryota</taxon>
        <taxon>Fungi</taxon>
        <taxon>Dikarya</taxon>
        <taxon>Ascomycota</taxon>
        <taxon>Pezizomycotina</taxon>
        <taxon>Eurotiomycetes</taxon>
        <taxon>Eurotiomycetidae</taxon>
        <taxon>Eurotiales</taxon>
        <taxon>Trichocomaceae</taxon>
        <taxon>Talaromyces</taxon>
        <taxon>Talaromyces sect. Trachyspermi</taxon>
    </lineage>
</organism>
<dbReference type="Proteomes" id="UP000214365">
    <property type="component" value="Unassembled WGS sequence"/>
</dbReference>
<feature type="region of interest" description="Disordered" evidence="1">
    <location>
        <begin position="26"/>
        <end position="51"/>
    </location>
</feature>
<gene>
    <name evidence="2" type="ORF">UA08_01622</name>
</gene>
<evidence type="ECO:0000313" key="3">
    <source>
        <dbReference type="Proteomes" id="UP000214365"/>
    </source>
</evidence>
<sequence>MCALFAARIGKPKGSRNRKTLARLQEAASHAATSQASSPTPSFSVTPSPYSVSPHSLPTVPEWINSEYPFPSTQPDSYTSYAWMPPQSIPTPPESIDMTLKPIAAHDHTFNRISQSSEFHLHSPQLSRSANTTNTDFSITTHETTSYPVSWQSATCDCFHWQVLNLTSLHMPSTFDESLQCIAATLAACQRTVECQSCEKNSSIVLFLITSLQMVLDRLGALLSKELKATASAPSSSSSSSSFSSASESVMVQYPQAEQQNVMRLLQLRHMLFKTQNALKDIREAILMPRQSPSSDSGLFSFIGVIPGASGYPDCLHQVLDKIQAGLDVLLSTISSHHA</sequence>
<accession>A0A1Q5QB12</accession>
<dbReference type="EMBL" id="LFMY01000002">
    <property type="protein sequence ID" value="OKL63133.1"/>
    <property type="molecule type" value="Genomic_DNA"/>
</dbReference>
<proteinExistence type="predicted"/>
<feature type="compositionally biased region" description="Low complexity" evidence="1">
    <location>
        <begin position="27"/>
        <end position="51"/>
    </location>
</feature>
<dbReference type="STRING" id="1441469.A0A1Q5QB12"/>
<dbReference type="AlphaFoldDB" id="A0A1Q5QB12"/>
<keyword evidence="3" id="KW-1185">Reference proteome</keyword>
<reference evidence="2 3" key="1">
    <citation type="submission" date="2015-06" db="EMBL/GenBank/DDBJ databases">
        <title>Talaromyces atroroseus IBT 11181 draft genome.</title>
        <authorList>
            <person name="Rasmussen K.B."/>
            <person name="Rasmussen S."/>
            <person name="Petersen B."/>
            <person name="Sicheritz-Ponten T."/>
            <person name="Mortensen U.H."/>
            <person name="Thrane U."/>
        </authorList>
    </citation>
    <scope>NUCLEOTIDE SEQUENCE [LARGE SCALE GENOMIC DNA]</scope>
    <source>
        <strain evidence="2 3">IBT 11181</strain>
    </source>
</reference>
<name>A0A1Q5QB12_TALAT</name>
<evidence type="ECO:0000313" key="2">
    <source>
        <dbReference type="EMBL" id="OKL63133.1"/>
    </source>
</evidence>
<evidence type="ECO:0000256" key="1">
    <source>
        <dbReference type="SAM" id="MobiDB-lite"/>
    </source>
</evidence>
<evidence type="ECO:0008006" key="4">
    <source>
        <dbReference type="Google" id="ProtNLM"/>
    </source>
</evidence>